<evidence type="ECO:0000256" key="2">
    <source>
        <dbReference type="ARBA" id="ARBA00022679"/>
    </source>
</evidence>
<proteinExistence type="predicted"/>
<dbReference type="InterPro" id="IPR041698">
    <property type="entry name" value="Methyltransf_25"/>
</dbReference>
<dbReference type="InterPro" id="IPR029063">
    <property type="entry name" value="SAM-dependent_MTases_sf"/>
</dbReference>
<dbReference type="OrthoDB" id="6064711at2"/>
<protein>
    <submittedName>
        <fullName evidence="4">Methyltransferase family protein</fullName>
    </submittedName>
</protein>
<evidence type="ECO:0000313" key="4">
    <source>
        <dbReference type="EMBL" id="TQM68811.1"/>
    </source>
</evidence>
<dbReference type="PANTHER" id="PTHR44942">
    <property type="entry name" value="METHYLTRANSF_11 DOMAIN-CONTAINING PROTEIN"/>
    <property type="match status" value="1"/>
</dbReference>
<organism evidence="4 5">
    <name type="scientific">Actinomadura hallensis</name>
    <dbReference type="NCBI Taxonomy" id="337895"/>
    <lineage>
        <taxon>Bacteria</taxon>
        <taxon>Bacillati</taxon>
        <taxon>Actinomycetota</taxon>
        <taxon>Actinomycetes</taxon>
        <taxon>Streptosporangiales</taxon>
        <taxon>Thermomonosporaceae</taxon>
        <taxon>Actinomadura</taxon>
    </lineage>
</organism>
<gene>
    <name evidence="4" type="ORF">FHX41_2479</name>
</gene>
<dbReference type="Pfam" id="PF13649">
    <property type="entry name" value="Methyltransf_25"/>
    <property type="match status" value="1"/>
</dbReference>
<dbReference type="SUPFAM" id="SSF53335">
    <property type="entry name" value="S-adenosyl-L-methionine-dependent methyltransferases"/>
    <property type="match status" value="1"/>
</dbReference>
<dbReference type="Gene3D" id="3.40.50.150">
    <property type="entry name" value="Vaccinia Virus protein VP39"/>
    <property type="match status" value="1"/>
</dbReference>
<dbReference type="GO" id="GO:0032259">
    <property type="term" value="P:methylation"/>
    <property type="evidence" value="ECO:0007669"/>
    <property type="project" value="UniProtKB-KW"/>
</dbReference>
<sequence>MATVEYWNHNVHYHGVVLRSVPRGCREALDVGCGDGLLVRRLAPRSAHVTGLDRSAEMIARARRLSEGLGNVDFVHAGLLECDLPDGHYDFVCSVAAIHHMDFTKALTAMRETLRPGGSLAVVGLARNATARDWAYSALGVPVHHVHRLRHRRRAGEPAAPLVDPAMTWDEVRDEALRVLPGALFRRHLLFRYSLVWRKPR</sequence>
<dbReference type="InterPro" id="IPR051052">
    <property type="entry name" value="Diverse_substrate_MTase"/>
</dbReference>
<evidence type="ECO:0000313" key="5">
    <source>
        <dbReference type="Proteomes" id="UP000316706"/>
    </source>
</evidence>
<keyword evidence="5" id="KW-1185">Reference proteome</keyword>
<evidence type="ECO:0000259" key="3">
    <source>
        <dbReference type="Pfam" id="PF13649"/>
    </source>
</evidence>
<name>A0A543IE34_9ACTN</name>
<dbReference type="AlphaFoldDB" id="A0A543IE34"/>
<dbReference type="PANTHER" id="PTHR44942:SF4">
    <property type="entry name" value="METHYLTRANSFERASE TYPE 11 DOMAIN-CONTAINING PROTEIN"/>
    <property type="match status" value="1"/>
</dbReference>
<evidence type="ECO:0000256" key="1">
    <source>
        <dbReference type="ARBA" id="ARBA00022603"/>
    </source>
</evidence>
<feature type="domain" description="Methyltransferase" evidence="3">
    <location>
        <begin position="29"/>
        <end position="118"/>
    </location>
</feature>
<keyword evidence="2 4" id="KW-0808">Transferase</keyword>
<accession>A0A543IE34</accession>
<dbReference type="EMBL" id="VFPO01000001">
    <property type="protein sequence ID" value="TQM68811.1"/>
    <property type="molecule type" value="Genomic_DNA"/>
</dbReference>
<keyword evidence="1 4" id="KW-0489">Methyltransferase</keyword>
<dbReference type="Proteomes" id="UP000316706">
    <property type="component" value="Unassembled WGS sequence"/>
</dbReference>
<reference evidence="4 5" key="1">
    <citation type="submission" date="2019-06" db="EMBL/GenBank/DDBJ databases">
        <title>Sequencing the genomes of 1000 actinobacteria strains.</title>
        <authorList>
            <person name="Klenk H.-P."/>
        </authorList>
    </citation>
    <scope>NUCLEOTIDE SEQUENCE [LARGE SCALE GENOMIC DNA]</scope>
    <source>
        <strain evidence="4 5">DSM 45043</strain>
    </source>
</reference>
<dbReference type="GO" id="GO:0008168">
    <property type="term" value="F:methyltransferase activity"/>
    <property type="evidence" value="ECO:0007669"/>
    <property type="project" value="UniProtKB-KW"/>
</dbReference>
<dbReference type="RefSeq" id="WP_141968529.1">
    <property type="nucleotide sequence ID" value="NZ_VFPO01000001.1"/>
</dbReference>
<comment type="caution">
    <text evidence="4">The sequence shown here is derived from an EMBL/GenBank/DDBJ whole genome shotgun (WGS) entry which is preliminary data.</text>
</comment>
<dbReference type="CDD" id="cd02440">
    <property type="entry name" value="AdoMet_MTases"/>
    <property type="match status" value="1"/>
</dbReference>